<reference evidence="1 4" key="1">
    <citation type="submission" date="2018-09" db="EMBL/GenBank/DDBJ databases">
        <authorList>
            <person name="Zhu H."/>
        </authorList>
    </citation>
    <scope>NUCLEOTIDE SEQUENCE [LARGE SCALE GENOMIC DNA]</scope>
    <source>
        <strain evidence="1 4">K2R10-39</strain>
    </source>
</reference>
<proteinExistence type="predicted"/>
<evidence type="ECO:0000313" key="3">
    <source>
        <dbReference type="EMBL" id="RJG07717.1"/>
    </source>
</evidence>
<keyword evidence="4" id="KW-1185">Reference proteome</keyword>
<protein>
    <submittedName>
        <fullName evidence="1">Uncharacterized protein</fullName>
    </submittedName>
</protein>
<evidence type="ECO:0000313" key="2">
    <source>
        <dbReference type="EMBL" id="RJG07714.1"/>
    </source>
</evidence>
<name>A0A418WWJ9_9BURK</name>
<dbReference type="EMBL" id="QYUN01000002">
    <property type="protein sequence ID" value="RJG04630.1"/>
    <property type="molecule type" value="Genomic_DNA"/>
</dbReference>
<organism evidence="1 4">
    <name type="scientific">Noviherbaspirillum cavernae</name>
    <dbReference type="NCBI Taxonomy" id="2320862"/>
    <lineage>
        <taxon>Bacteria</taxon>
        <taxon>Pseudomonadati</taxon>
        <taxon>Pseudomonadota</taxon>
        <taxon>Betaproteobacteria</taxon>
        <taxon>Burkholderiales</taxon>
        <taxon>Oxalobacteraceae</taxon>
        <taxon>Noviherbaspirillum</taxon>
    </lineage>
</organism>
<comment type="caution">
    <text evidence="1">The sequence shown here is derived from an EMBL/GenBank/DDBJ whole genome shotgun (WGS) entry which is preliminary data.</text>
</comment>
<evidence type="ECO:0000313" key="1">
    <source>
        <dbReference type="EMBL" id="RJG04630.1"/>
    </source>
</evidence>
<dbReference type="Proteomes" id="UP000285190">
    <property type="component" value="Unassembled WGS sequence"/>
</dbReference>
<dbReference type="EMBL" id="QYUN01000002">
    <property type="protein sequence ID" value="RJG07714.1"/>
    <property type="molecule type" value="Genomic_DNA"/>
</dbReference>
<accession>A0A418WWJ9</accession>
<evidence type="ECO:0000313" key="4">
    <source>
        <dbReference type="Proteomes" id="UP000285190"/>
    </source>
</evidence>
<gene>
    <name evidence="1" type="ORF">D3870_00080</name>
    <name evidence="2" type="ORF">D3870_18465</name>
    <name evidence="3" type="ORF">D3870_18490</name>
</gene>
<sequence>MHAVKSQRFVLEQETCRRTLAHQAVFVRPDRTNCKRMCTWMVASCGAGVGFAQALCAVEAGRHAHLPRLPG</sequence>
<dbReference type="AlphaFoldDB" id="A0A418WWJ9"/>
<dbReference type="EMBL" id="QYUN01000002">
    <property type="protein sequence ID" value="RJG07717.1"/>
    <property type="molecule type" value="Genomic_DNA"/>
</dbReference>